<dbReference type="InterPro" id="IPR003607">
    <property type="entry name" value="HD/PDEase_dom"/>
</dbReference>
<dbReference type="EMBL" id="QGUB01000001">
    <property type="protein sequence ID" value="PWW49095.1"/>
    <property type="molecule type" value="Genomic_DNA"/>
</dbReference>
<proteinExistence type="predicted"/>
<dbReference type="PANTHER" id="PTHR43155:SF2">
    <property type="entry name" value="CYCLIC DI-GMP PHOSPHODIESTERASE PA4108"/>
    <property type="match status" value="1"/>
</dbReference>
<dbReference type="PROSITE" id="PS51832">
    <property type="entry name" value="HD_GYP"/>
    <property type="match status" value="1"/>
</dbReference>
<reference evidence="2 3" key="1">
    <citation type="submission" date="2018-05" db="EMBL/GenBank/DDBJ databases">
        <title>Genomic Encyclopedia of Type Strains, Phase IV (KMG-IV): sequencing the most valuable type-strain genomes for metagenomic binning, comparative biology and taxonomic classification.</title>
        <authorList>
            <person name="Goeker M."/>
        </authorList>
    </citation>
    <scope>NUCLEOTIDE SEQUENCE [LARGE SCALE GENOMIC DNA]</scope>
    <source>
        <strain evidence="2 3">DSM 26006</strain>
    </source>
</reference>
<gene>
    <name evidence="2" type="ORF">DFR36_101619</name>
</gene>
<dbReference type="OrthoDB" id="9780948at2"/>
<dbReference type="RefSeq" id="WP_019373061.1">
    <property type="nucleotide sequence ID" value="NZ_ALEE01000164.1"/>
</dbReference>
<evidence type="ECO:0000259" key="1">
    <source>
        <dbReference type="PROSITE" id="PS51832"/>
    </source>
</evidence>
<dbReference type="SUPFAM" id="SSF109604">
    <property type="entry name" value="HD-domain/PDEase-like"/>
    <property type="match status" value="1"/>
</dbReference>
<keyword evidence="3" id="KW-1185">Reference proteome</keyword>
<dbReference type="Proteomes" id="UP000246483">
    <property type="component" value="Unassembled WGS sequence"/>
</dbReference>
<protein>
    <submittedName>
        <fullName evidence="2">HD domain-containing protein</fullName>
    </submittedName>
</protein>
<dbReference type="AlphaFoldDB" id="A0A317RHZ5"/>
<accession>A0A317RHZ5</accession>
<dbReference type="Gene3D" id="1.10.3210.10">
    <property type="entry name" value="Hypothetical protein af1432"/>
    <property type="match status" value="1"/>
</dbReference>
<evidence type="ECO:0000313" key="3">
    <source>
        <dbReference type="Proteomes" id="UP000246483"/>
    </source>
</evidence>
<dbReference type="CDD" id="cd00077">
    <property type="entry name" value="HDc"/>
    <property type="match status" value="1"/>
</dbReference>
<sequence length="446" mass="48944">MSASDQAPSPLRPEEGEGYRHYLRAVSDMASRRIVTTQQAIHNDRGVKLLEKGVRVDGQLYDRLMRHRLRGPIDAQLSVQGMESVQSTLQAAALQCRQDRLVRMLVDAGGGEAERLLAPVRALTLPQPLAFKLTVMREQRPELHAHSVRVMLAAIHLGLAAGLEGRACSHLAAAGLLHDIGVLHMDPIWRDPETRVSGPERKHLLAHPITAMMLIQAQEIYPSSVAQAVLEHHECMDGSGYPRGLQGERISTMGQALLLAEVVVGFFEKYADEAPAQRLSLSLRLNHRKYPAALVGALLPALHTDAQAGPGVEADGVQAIIALLSHAFDDWEARSARLALAPRSAWSPARSFVTERLAQLQKALLEAGSHPRQQAGMLAHLMDDPQSLAELFLLGREALWQLQSIIETSRSRWPELEHSAAADDRAVVHWRQGCEGRLAQEAPGSF</sequence>
<dbReference type="InterPro" id="IPR037522">
    <property type="entry name" value="HD_GYP_dom"/>
</dbReference>
<dbReference type="GO" id="GO:0008081">
    <property type="term" value="F:phosphoric diester hydrolase activity"/>
    <property type="evidence" value="ECO:0007669"/>
    <property type="project" value="UniProtKB-ARBA"/>
</dbReference>
<dbReference type="Pfam" id="PF13487">
    <property type="entry name" value="HD_5"/>
    <property type="match status" value="1"/>
</dbReference>
<dbReference type="PANTHER" id="PTHR43155">
    <property type="entry name" value="CYCLIC DI-GMP PHOSPHODIESTERASE PA4108-RELATED"/>
    <property type="match status" value="1"/>
</dbReference>
<evidence type="ECO:0000313" key="2">
    <source>
        <dbReference type="EMBL" id="PWW49095.1"/>
    </source>
</evidence>
<organism evidence="2 3">
    <name type="scientific">Melaminivora alkalimesophila</name>
    <dbReference type="NCBI Taxonomy" id="1165852"/>
    <lineage>
        <taxon>Bacteria</taxon>
        <taxon>Pseudomonadati</taxon>
        <taxon>Pseudomonadota</taxon>
        <taxon>Betaproteobacteria</taxon>
        <taxon>Burkholderiales</taxon>
        <taxon>Comamonadaceae</taxon>
        <taxon>Melaminivora</taxon>
    </lineage>
</organism>
<name>A0A317RHZ5_9BURK</name>
<feature type="domain" description="HD-GYP" evidence="1">
    <location>
        <begin position="121"/>
        <end position="318"/>
    </location>
</feature>
<comment type="caution">
    <text evidence="2">The sequence shown here is derived from an EMBL/GenBank/DDBJ whole genome shotgun (WGS) entry which is preliminary data.</text>
</comment>